<evidence type="ECO:0000256" key="1">
    <source>
        <dbReference type="ARBA" id="ARBA00022741"/>
    </source>
</evidence>
<sequence>MIRIIKPGMYSSIQDLGRTGVEKFGQSESGAMNFRAMMLSNKMLDNPLSNPVIEMTIVGPEFEVLKDITIAVFGTEKIRLNGSIVSTASFIELKEGDHVKVGRLLDTRGYIAVDGRMNSNHILGSQSVHSQLLDIHPLRKGDVIKIDGANEASLEKKIMSKYPTVKTYKGKPVIRVMIGEDAERVKNLDSFFKESYTIQSDSNRMAIKLSGTKIEADEYDIVSDVTRLGLIQVTKDGNPMVLMNDRQTTGGYLRLGTVAKVDLPILADARLESLVYFEEISIEDARALYNEEMERIQGTYYLP</sequence>
<dbReference type="Pfam" id="PF02626">
    <property type="entry name" value="CT_A_B"/>
    <property type="match status" value="1"/>
</dbReference>
<gene>
    <name evidence="5" type="primary">kipA_2</name>
    <name evidence="5" type="ORF">JEOSCH030_01662</name>
</gene>
<dbReference type="SMART" id="SM00797">
    <property type="entry name" value="AHS2"/>
    <property type="match status" value="1"/>
</dbReference>
<keyword evidence="3" id="KW-0067">ATP-binding</keyword>
<dbReference type="InterPro" id="IPR003778">
    <property type="entry name" value="CT_A_B"/>
</dbReference>
<dbReference type="PANTHER" id="PTHR43309">
    <property type="entry name" value="5-OXOPROLINASE SUBUNIT C"/>
    <property type="match status" value="1"/>
</dbReference>
<dbReference type="Gene3D" id="2.40.100.10">
    <property type="entry name" value="Cyclophilin-like"/>
    <property type="match status" value="1"/>
</dbReference>
<dbReference type="Proteomes" id="UP000521032">
    <property type="component" value="Unassembled WGS sequence"/>
</dbReference>
<dbReference type="InterPro" id="IPR052708">
    <property type="entry name" value="PxpC"/>
</dbReference>
<name>A0A6V7RMN7_9BACL</name>
<protein>
    <submittedName>
        <fullName evidence="5">KipI antagonist</fullName>
    </submittedName>
</protein>
<organism evidence="5 6">
    <name type="scientific">Phocicoccus schoeneichii</name>
    <dbReference type="NCBI Taxonomy" id="1812261"/>
    <lineage>
        <taxon>Bacteria</taxon>
        <taxon>Bacillati</taxon>
        <taxon>Bacillota</taxon>
        <taxon>Bacilli</taxon>
        <taxon>Bacillales</taxon>
        <taxon>Salinicoccaceae</taxon>
        <taxon>Phocicoccus</taxon>
    </lineage>
</organism>
<evidence type="ECO:0000313" key="6">
    <source>
        <dbReference type="Proteomes" id="UP000521032"/>
    </source>
</evidence>
<dbReference type="PANTHER" id="PTHR43309:SF5">
    <property type="entry name" value="5-OXOPROLINASE SUBUNIT C"/>
    <property type="match status" value="1"/>
</dbReference>
<dbReference type="InterPro" id="IPR029000">
    <property type="entry name" value="Cyclophilin-like_dom_sf"/>
</dbReference>
<dbReference type="GO" id="GO:0005524">
    <property type="term" value="F:ATP binding"/>
    <property type="evidence" value="ECO:0007669"/>
    <property type="project" value="UniProtKB-KW"/>
</dbReference>
<dbReference type="AlphaFoldDB" id="A0A6V7RMN7"/>
<evidence type="ECO:0000259" key="4">
    <source>
        <dbReference type="SMART" id="SM00797"/>
    </source>
</evidence>
<reference evidence="5 6" key="1">
    <citation type="submission" date="2020-07" db="EMBL/GenBank/DDBJ databases">
        <authorList>
            <person name="Criscuolo A."/>
        </authorList>
    </citation>
    <scope>NUCLEOTIDE SEQUENCE [LARGE SCALE GENOMIC DNA]</scope>
    <source>
        <strain evidence="6">CIP 111030</strain>
    </source>
</reference>
<accession>A0A6V7RMN7</accession>
<keyword evidence="2" id="KW-0378">Hydrolase</keyword>
<proteinExistence type="predicted"/>
<evidence type="ECO:0000313" key="5">
    <source>
        <dbReference type="EMBL" id="CAD2079570.1"/>
    </source>
</evidence>
<keyword evidence="1" id="KW-0547">Nucleotide-binding</keyword>
<feature type="domain" description="Carboxyltransferase" evidence="4">
    <location>
        <begin position="23"/>
        <end position="296"/>
    </location>
</feature>
<comment type="caution">
    <text evidence="5">The sequence shown here is derived from an EMBL/GenBank/DDBJ whole genome shotgun (WGS) entry which is preliminary data.</text>
</comment>
<keyword evidence="6" id="KW-1185">Reference proteome</keyword>
<dbReference type="GO" id="GO:0016787">
    <property type="term" value="F:hydrolase activity"/>
    <property type="evidence" value="ECO:0007669"/>
    <property type="project" value="UniProtKB-KW"/>
</dbReference>
<evidence type="ECO:0000256" key="3">
    <source>
        <dbReference type="ARBA" id="ARBA00022840"/>
    </source>
</evidence>
<evidence type="ECO:0000256" key="2">
    <source>
        <dbReference type="ARBA" id="ARBA00022801"/>
    </source>
</evidence>
<dbReference type="RefSeq" id="WP_186088466.1">
    <property type="nucleotide sequence ID" value="NZ_BMDB01000004.1"/>
</dbReference>
<dbReference type="EMBL" id="CAJEWE010000011">
    <property type="protein sequence ID" value="CAD2079570.1"/>
    <property type="molecule type" value="Genomic_DNA"/>
</dbReference>